<reference evidence="2 3" key="1">
    <citation type="submission" date="2020-02" db="EMBL/GenBank/DDBJ databases">
        <title>A chromosome-scale genome assembly of the black bullhead catfish (Ameiurus melas).</title>
        <authorList>
            <person name="Wen M."/>
            <person name="Zham M."/>
            <person name="Cabau C."/>
            <person name="Klopp C."/>
            <person name="Donnadieu C."/>
            <person name="Roques C."/>
            <person name="Bouchez O."/>
            <person name="Lampietro C."/>
            <person name="Jouanno E."/>
            <person name="Herpin A."/>
            <person name="Louis A."/>
            <person name="Berthelot C."/>
            <person name="Parey E."/>
            <person name="Roest-Crollius H."/>
            <person name="Braasch I."/>
            <person name="Postlethwait J."/>
            <person name="Robinson-Rechavi M."/>
            <person name="Echchiki A."/>
            <person name="Begum T."/>
            <person name="Montfort J."/>
            <person name="Schartl M."/>
            <person name="Bobe J."/>
            <person name="Guiguen Y."/>
        </authorList>
    </citation>
    <scope>NUCLEOTIDE SEQUENCE [LARGE SCALE GENOMIC DNA]</scope>
    <source>
        <strain evidence="2">M_S1</strain>
        <tissue evidence="2">Blood</tissue>
    </source>
</reference>
<name>A0A7J6ANN1_AMEME</name>
<evidence type="ECO:0000313" key="3">
    <source>
        <dbReference type="Proteomes" id="UP000593565"/>
    </source>
</evidence>
<dbReference type="GO" id="GO:0072669">
    <property type="term" value="C:tRNA-splicing ligase complex"/>
    <property type="evidence" value="ECO:0007669"/>
    <property type="project" value="TreeGrafter"/>
</dbReference>
<dbReference type="Pfam" id="PF10239">
    <property type="entry name" value="DUF2465"/>
    <property type="match status" value="1"/>
</dbReference>
<sequence length="172" mass="18995">MRVTPAVGAFQEKEGALLTFRTPELEVFRETGKKALYATCVKVSHINSLEGLKESKWQEVLGPDASPKGCWRTLYKPPIEKRYQGPLLEDVALQAAVSGGAASPEFTKLCAWLVSELKLYCRLEENVHATNCPSEAESFQLEMSGLLTELACPYSCLSRGDVTQRLLNAKLT</sequence>
<dbReference type="InterPro" id="IPR018797">
    <property type="entry name" value="FAM98"/>
</dbReference>
<dbReference type="PANTHER" id="PTHR31353:SF9">
    <property type="entry name" value="PROTEIN FAM98A"/>
    <property type="match status" value="1"/>
</dbReference>
<keyword evidence="3" id="KW-1185">Reference proteome</keyword>
<evidence type="ECO:0000256" key="1">
    <source>
        <dbReference type="ARBA" id="ARBA00007218"/>
    </source>
</evidence>
<protein>
    <submittedName>
        <fullName evidence="2">Uncharacterized protein</fullName>
    </submittedName>
</protein>
<dbReference type="EMBL" id="JAAGNN010000010">
    <property type="protein sequence ID" value="KAF4084502.1"/>
    <property type="molecule type" value="Genomic_DNA"/>
</dbReference>
<organism evidence="2 3">
    <name type="scientific">Ameiurus melas</name>
    <name type="common">Black bullhead</name>
    <name type="synonym">Silurus melas</name>
    <dbReference type="NCBI Taxonomy" id="219545"/>
    <lineage>
        <taxon>Eukaryota</taxon>
        <taxon>Metazoa</taxon>
        <taxon>Chordata</taxon>
        <taxon>Craniata</taxon>
        <taxon>Vertebrata</taxon>
        <taxon>Euteleostomi</taxon>
        <taxon>Actinopterygii</taxon>
        <taxon>Neopterygii</taxon>
        <taxon>Teleostei</taxon>
        <taxon>Ostariophysi</taxon>
        <taxon>Siluriformes</taxon>
        <taxon>Ictaluridae</taxon>
        <taxon>Ameiurus</taxon>
    </lineage>
</organism>
<comment type="caution">
    <text evidence="2">The sequence shown here is derived from an EMBL/GenBank/DDBJ whole genome shotgun (WGS) entry which is preliminary data.</text>
</comment>
<comment type="similarity">
    <text evidence="1">Belongs to the FAM98 family.</text>
</comment>
<dbReference type="Proteomes" id="UP000593565">
    <property type="component" value="Unassembled WGS sequence"/>
</dbReference>
<evidence type="ECO:0000313" key="2">
    <source>
        <dbReference type="EMBL" id="KAF4084502.1"/>
    </source>
</evidence>
<dbReference type="PANTHER" id="PTHR31353">
    <property type="entry name" value="FAM98"/>
    <property type="match status" value="1"/>
</dbReference>
<proteinExistence type="inferred from homology"/>
<accession>A0A7J6ANN1</accession>
<gene>
    <name evidence="2" type="ORF">AMELA_G00129470</name>
</gene>
<dbReference type="AlphaFoldDB" id="A0A7J6ANN1"/>